<keyword evidence="5" id="KW-0479">Metal-binding</keyword>
<dbReference type="Gene3D" id="3.30.390.30">
    <property type="match status" value="1"/>
</dbReference>
<dbReference type="InterPro" id="IPR023753">
    <property type="entry name" value="FAD/NAD-binding_dom"/>
</dbReference>
<dbReference type="PRINTS" id="PR00411">
    <property type="entry name" value="PNDRDTASEI"/>
</dbReference>
<evidence type="ECO:0000259" key="10">
    <source>
        <dbReference type="PROSITE" id="PS51296"/>
    </source>
</evidence>
<evidence type="ECO:0000256" key="2">
    <source>
        <dbReference type="ARBA" id="ARBA00006442"/>
    </source>
</evidence>
<evidence type="ECO:0000313" key="11">
    <source>
        <dbReference type="EMBL" id="CAE7421935.1"/>
    </source>
</evidence>
<keyword evidence="6" id="KW-0274">FAD</keyword>
<evidence type="ECO:0000256" key="8">
    <source>
        <dbReference type="ARBA" id="ARBA00023004"/>
    </source>
</evidence>
<dbReference type="GO" id="GO:0016651">
    <property type="term" value="F:oxidoreductase activity, acting on NAD(P)H"/>
    <property type="evidence" value="ECO:0007669"/>
    <property type="project" value="TreeGrafter"/>
</dbReference>
<evidence type="ECO:0000256" key="6">
    <source>
        <dbReference type="ARBA" id="ARBA00022827"/>
    </source>
</evidence>
<name>A0A812R6A5_9DINO</name>
<dbReference type="PANTHER" id="PTHR43557:SF2">
    <property type="entry name" value="RIESKE DOMAIN-CONTAINING PROTEIN-RELATED"/>
    <property type="match status" value="1"/>
</dbReference>
<protein>
    <submittedName>
        <fullName evidence="11">AIFM3 protein</fullName>
    </submittedName>
</protein>
<dbReference type="AlphaFoldDB" id="A0A812R6A5"/>
<comment type="similarity">
    <text evidence="2">Belongs to the FAD-dependent oxidoreductase family.</text>
</comment>
<evidence type="ECO:0000256" key="7">
    <source>
        <dbReference type="ARBA" id="ARBA00023002"/>
    </source>
</evidence>
<dbReference type="Pfam" id="PF07992">
    <property type="entry name" value="Pyr_redox_2"/>
    <property type="match status" value="1"/>
</dbReference>
<evidence type="ECO:0000256" key="1">
    <source>
        <dbReference type="ARBA" id="ARBA00001974"/>
    </source>
</evidence>
<keyword evidence="4" id="KW-0001">2Fe-2S</keyword>
<dbReference type="SUPFAM" id="SSF55424">
    <property type="entry name" value="FAD/NAD-linked reductases, dimerisation (C-terminal) domain"/>
    <property type="match status" value="1"/>
</dbReference>
<evidence type="ECO:0000256" key="9">
    <source>
        <dbReference type="ARBA" id="ARBA00023014"/>
    </source>
</evidence>
<dbReference type="PANTHER" id="PTHR43557">
    <property type="entry name" value="APOPTOSIS-INDUCING FACTOR 1"/>
    <property type="match status" value="1"/>
</dbReference>
<dbReference type="InterPro" id="IPR036188">
    <property type="entry name" value="FAD/NAD-bd_sf"/>
</dbReference>
<dbReference type="SUPFAM" id="SSF51905">
    <property type="entry name" value="FAD/NAD(P)-binding domain"/>
    <property type="match status" value="2"/>
</dbReference>
<accession>A0A812R6A5</accession>
<comment type="caution">
    <text evidence="11">The sequence shown here is derived from an EMBL/GenBank/DDBJ whole genome shotgun (WGS) entry which is preliminary data.</text>
</comment>
<evidence type="ECO:0000256" key="4">
    <source>
        <dbReference type="ARBA" id="ARBA00022714"/>
    </source>
</evidence>
<organism evidence="11 12">
    <name type="scientific">Symbiodinium necroappetens</name>
    <dbReference type="NCBI Taxonomy" id="1628268"/>
    <lineage>
        <taxon>Eukaryota</taxon>
        <taxon>Sar</taxon>
        <taxon>Alveolata</taxon>
        <taxon>Dinophyceae</taxon>
        <taxon>Suessiales</taxon>
        <taxon>Symbiodiniaceae</taxon>
        <taxon>Symbiodinium</taxon>
    </lineage>
</organism>
<evidence type="ECO:0000313" key="12">
    <source>
        <dbReference type="Proteomes" id="UP000601435"/>
    </source>
</evidence>
<dbReference type="PROSITE" id="PS51296">
    <property type="entry name" value="RIESKE"/>
    <property type="match status" value="1"/>
</dbReference>
<dbReference type="Gene3D" id="2.102.10.10">
    <property type="entry name" value="Rieske [2Fe-2S] iron-sulphur domain"/>
    <property type="match status" value="1"/>
</dbReference>
<evidence type="ECO:0000256" key="5">
    <source>
        <dbReference type="ARBA" id="ARBA00022723"/>
    </source>
</evidence>
<dbReference type="PRINTS" id="PR00368">
    <property type="entry name" value="FADPNR"/>
</dbReference>
<evidence type="ECO:0000256" key="3">
    <source>
        <dbReference type="ARBA" id="ARBA00022630"/>
    </source>
</evidence>
<dbReference type="Proteomes" id="UP000601435">
    <property type="component" value="Unassembled WGS sequence"/>
</dbReference>
<proteinExistence type="inferred from homology"/>
<dbReference type="GO" id="GO:0051537">
    <property type="term" value="F:2 iron, 2 sulfur cluster binding"/>
    <property type="evidence" value="ECO:0007669"/>
    <property type="project" value="UniProtKB-KW"/>
</dbReference>
<dbReference type="InterPro" id="IPR028202">
    <property type="entry name" value="Reductase_C"/>
</dbReference>
<dbReference type="InterPro" id="IPR050446">
    <property type="entry name" value="FAD-oxidoreductase/Apoptosis"/>
</dbReference>
<dbReference type="Pfam" id="PF00355">
    <property type="entry name" value="Rieske"/>
    <property type="match status" value="1"/>
</dbReference>
<dbReference type="GO" id="GO:0046872">
    <property type="term" value="F:metal ion binding"/>
    <property type="evidence" value="ECO:0007669"/>
    <property type="project" value="UniProtKB-KW"/>
</dbReference>
<gene>
    <name evidence="11" type="primary">AIFM3</name>
    <name evidence="11" type="ORF">SNEC2469_LOCUS11577</name>
</gene>
<feature type="domain" description="Rieske" evidence="10">
    <location>
        <begin position="71"/>
        <end position="175"/>
    </location>
</feature>
<keyword evidence="3" id="KW-0285">Flavoprotein</keyword>
<comment type="cofactor">
    <cofactor evidence="1">
        <name>FAD</name>
        <dbReference type="ChEBI" id="CHEBI:57692"/>
    </cofactor>
</comment>
<dbReference type="GO" id="GO:0005737">
    <property type="term" value="C:cytoplasm"/>
    <property type="evidence" value="ECO:0007669"/>
    <property type="project" value="TreeGrafter"/>
</dbReference>
<dbReference type="Gene3D" id="3.50.50.60">
    <property type="entry name" value="FAD/NAD(P)-binding domain"/>
    <property type="match status" value="2"/>
</dbReference>
<keyword evidence="8" id="KW-0408">Iron</keyword>
<dbReference type="OrthoDB" id="432169at2759"/>
<keyword evidence="7" id="KW-0560">Oxidoreductase</keyword>
<sequence length="603" mass="64961">MLHLRRCLHVTSRSWQIHLPACIPVCTAGKPSVLPALSALTGSLAAACYWQKSSVSCSSEETGRPPAVRRVKVARAANFPEGELRQIRIAPTSDGAGEGAILLTKVDGKFYATGASCSHYSAPLAEGVAARDKMHVVCPWHNAAFDIRTGQPVRGAGLQAIPTYIVAVESDDVIVDLPRNMDDFVAPVMAQRDSQDTRVFLVVGGGAAGVAAADALRQEGYTGRIVLITEERHLPYDRPVLSKNLGKASDPGSLSLRDQEYFDKHEIEIRRSTKVEKLDAATKTLRLSSGQTVHYDAAVVATGARPRELPIKGADLPGVLGLRTPEDAQRIAAACSSDKKTVVIGSSFIGMELAATLRRRGCEVTVLGMEQVPFERVLGTRLGIVLKDFFESKGVKFMGGKVAAEIKQNGSSLQVSLKTGEVLTCDSIVVGVGVVPNADFVDGARRARDGSLVTDDCLKTSAEGLFAAGDVCTYETPGGSMRVEHWDVATSQGRIAAKNMLGKAEKFDQTPFFWTSLFGKNLRYVGHCTEFDELVVDGDLKKLSFVAYYCLKNEVKAVATMSRDPVAVVVGELMRMKRMPPIHELKSGRVSTATLALELKKTK</sequence>
<dbReference type="InterPro" id="IPR016156">
    <property type="entry name" value="FAD/NAD-linked_Rdtase_dimer_sf"/>
</dbReference>
<dbReference type="EMBL" id="CAJNJA010018387">
    <property type="protein sequence ID" value="CAE7421935.1"/>
    <property type="molecule type" value="Genomic_DNA"/>
</dbReference>
<dbReference type="Pfam" id="PF14759">
    <property type="entry name" value="Reductase_C"/>
    <property type="match status" value="1"/>
</dbReference>
<dbReference type="InterPro" id="IPR036922">
    <property type="entry name" value="Rieske_2Fe-2S_sf"/>
</dbReference>
<keyword evidence="12" id="KW-1185">Reference proteome</keyword>
<keyword evidence="9" id="KW-0411">Iron-sulfur</keyword>
<reference evidence="11" key="1">
    <citation type="submission" date="2021-02" db="EMBL/GenBank/DDBJ databases">
        <authorList>
            <person name="Dougan E. K."/>
            <person name="Rhodes N."/>
            <person name="Thang M."/>
            <person name="Chan C."/>
        </authorList>
    </citation>
    <scope>NUCLEOTIDE SEQUENCE</scope>
</reference>
<dbReference type="SUPFAM" id="SSF50022">
    <property type="entry name" value="ISP domain"/>
    <property type="match status" value="1"/>
</dbReference>
<dbReference type="InterPro" id="IPR017941">
    <property type="entry name" value="Rieske_2Fe-2S"/>
</dbReference>